<reference evidence="10 11" key="1">
    <citation type="journal article" date="2015" name="Fungal Genet. Biol.">
        <title>Evolution of novel wood decay mechanisms in Agaricales revealed by the genome sequences of Fistulina hepatica and Cylindrobasidium torrendii.</title>
        <authorList>
            <person name="Floudas D."/>
            <person name="Held B.W."/>
            <person name="Riley R."/>
            <person name="Nagy L.G."/>
            <person name="Koehler G."/>
            <person name="Ransdell A.S."/>
            <person name="Younus H."/>
            <person name="Chow J."/>
            <person name="Chiniquy J."/>
            <person name="Lipzen A."/>
            <person name="Tritt A."/>
            <person name="Sun H."/>
            <person name="Haridas S."/>
            <person name="LaButti K."/>
            <person name="Ohm R.A."/>
            <person name="Kues U."/>
            <person name="Blanchette R.A."/>
            <person name="Grigoriev I.V."/>
            <person name="Minto R.E."/>
            <person name="Hibbett D.S."/>
        </authorList>
    </citation>
    <scope>NUCLEOTIDE SEQUENCE [LARGE SCALE GENOMIC DNA]</scope>
    <source>
        <strain evidence="10 11">ATCC 64428</strain>
    </source>
</reference>
<evidence type="ECO:0000256" key="7">
    <source>
        <dbReference type="SAM" id="MobiDB-lite"/>
    </source>
</evidence>
<feature type="compositionally biased region" description="Acidic residues" evidence="7">
    <location>
        <begin position="203"/>
        <end position="212"/>
    </location>
</feature>
<keyword evidence="4" id="KW-0347">Helicase</keyword>
<evidence type="ECO:0000259" key="8">
    <source>
        <dbReference type="PROSITE" id="PS51192"/>
    </source>
</evidence>
<protein>
    <recommendedName>
        <fullName evidence="1">RNA helicase</fullName>
        <ecNumber evidence="1">3.6.4.13</ecNumber>
    </recommendedName>
</protein>
<evidence type="ECO:0000256" key="6">
    <source>
        <dbReference type="ARBA" id="ARBA00047984"/>
    </source>
</evidence>
<dbReference type="PROSITE" id="PS51194">
    <property type="entry name" value="HELICASE_CTER"/>
    <property type="match status" value="1"/>
</dbReference>
<name>A0A0D7APC3_9AGAR</name>
<dbReference type="GO" id="GO:0003724">
    <property type="term" value="F:RNA helicase activity"/>
    <property type="evidence" value="ECO:0007669"/>
    <property type="project" value="UniProtKB-EC"/>
</dbReference>
<keyword evidence="2" id="KW-0547">Nucleotide-binding</keyword>
<comment type="catalytic activity">
    <reaction evidence="6">
        <text>ATP + H2O = ADP + phosphate + H(+)</text>
        <dbReference type="Rhea" id="RHEA:13065"/>
        <dbReference type="ChEBI" id="CHEBI:15377"/>
        <dbReference type="ChEBI" id="CHEBI:15378"/>
        <dbReference type="ChEBI" id="CHEBI:30616"/>
        <dbReference type="ChEBI" id="CHEBI:43474"/>
        <dbReference type="ChEBI" id="CHEBI:456216"/>
        <dbReference type="EC" id="3.6.4.13"/>
    </reaction>
</comment>
<organism evidence="10 11">
    <name type="scientific">Fistulina hepatica ATCC 64428</name>
    <dbReference type="NCBI Taxonomy" id="1128425"/>
    <lineage>
        <taxon>Eukaryota</taxon>
        <taxon>Fungi</taxon>
        <taxon>Dikarya</taxon>
        <taxon>Basidiomycota</taxon>
        <taxon>Agaricomycotina</taxon>
        <taxon>Agaricomycetes</taxon>
        <taxon>Agaricomycetidae</taxon>
        <taxon>Agaricales</taxon>
        <taxon>Fistulinaceae</taxon>
        <taxon>Fistulina</taxon>
    </lineage>
</organism>
<dbReference type="PROSITE" id="PS51192">
    <property type="entry name" value="HELICASE_ATP_BIND_1"/>
    <property type="match status" value="1"/>
</dbReference>
<feature type="domain" description="Helicase C-terminal" evidence="9">
    <location>
        <begin position="372"/>
        <end position="547"/>
    </location>
</feature>
<dbReference type="CDD" id="cd18787">
    <property type="entry name" value="SF2_C_DEAD"/>
    <property type="match status" value="1"/>
</dbReference>
<sequence length="547" mass="60179">MPSLCSSLLELVGQSAQPTEIQALSLVHSLRDKPLPQYSLLASETGSGKSIAYLLPLLQTLKISELDGSSQCQPSKATYSPRAVVLAPTHELSRQLSSFAKALSHGIKLRIVCASRANTPSTSKSLERTHGGMRASKMSHGFGSGVIYDNAPSTDAVCIVDQTKQGRPVDVVVGTPMKLLEMSRGRGWDRTQDKHDQRVRMDDEVEGPESEDLASSQPRRRGIDVKGGTCTTMSPEISFENVEWVIIDEADVLFDRDFQETTRLLLADISAARGVRIDYTAQSSLSIAAPYETGKMPVGDTSDVQQSETDVERIDYPFRLTLSSATIPTALYKYLKRHHPDISILAASNLHHLPKNLKTQHVGWSGGNKNADIEKQIRTIWSNNATNAYSKGIREPTLSKILIFCNKSSKVADLSQYLEQKGIRTVALSSSSVQRRRGSNKHLDGFLQPHARTGTLPIHNGPPASPQDVPHVMITTSLLSRGLDFLPSINVFIVDEPRNTIDFLHRAGRSGRAGHKGRVYLFSRMSGRGSERAREVRKRVSSLVRRA</sequence>
<dbReference type="GO" id="GO:0005524">
    <property type="term" value="F:ATP binding"/>
    <property type="evidence" value="ECO:0007669"/>
    <property type="project" value="UniProtKB-KW"/>
</dbReference>
<dbReference type="GO" id="GO:0016787">
    <property type="term" value="F:hydrolase activity"/>
    <property type="evidence" value="ECO:0007669"/>
    <property type="project" value="UniProtKB-KW"/>
</dbReference>
<dbReference type="Proteomes" id="UP000054144">
    <property type="component" value="Unassembled WGS sequence"/>
</dbReference>
<dbReference type="InterPro" id="IPR027417">
    <property type="entry name" value="P-loop_NTPase"/>
</dbReference>
<dbReference type="InterPro" id="IPR001650">
    <property type="entry name" value="Helicase_C-like"/>
</dbReference>
<evidence type="ECO:0000256" key="2">
    <source>
        <dbReference type="ARBA" id="ARBA00022741"/>
    </source>
</evidence>
<dbReference type="OrthoDB" id="10256233at2759"/>
<feature type="domain" description="Helicase ATP-binding" evidence="8">
    <location>
        <begin position="30"/>
        <end position="345"/>
    </location>
</feature>
<dbReference type="Pfam" id="PF00271">
    <property type="entry name" value="Helicase_C"/>
    <property type="match status" value="1"/>
</dbReference>
<dbReference type="InterPro" id="IPR014001">
    <property type="entry name" value="Helicase_ATP-bd"/>
</dbReference>
<gene>
    <name evidence="10" type="ORF">FISHEDRAFT_63534</name>
</gene>
<dbReference type="AlphaFoldDB" id="A0A0D7APC3"/>
<dbReference type="EMBL" id="KN881628">
    <property type="protein sequence ID" value="KIY53171.1"/>
    <property type="molecule type" value="Genomic_DNA"/>
</dbReference>
<feature type="region of interest" description="Disordered" evidence="7">
    <location>
        <begin position="184"/>
        <end position="228"/>
    </location>
</feature>
<evidence type="ECO:0000313" key="10">
    <source>
        <dbReference type="EMBL" id="KIY53171.1"/>
    </source>
</evidence>
<proteinExistence type="predicted"/>
<accession>A0A0D7APC3</accession>
<dbReference type="SMART" id="SM00490">
    <property type="entry name" value="HELICc"/>
    <property type="match status" value="1"/>
</dbReference>
<dbReference type="Gene3D" id="3.40.50.300">
    <property type="entry name" value="P-loop containing nucleotide triphosphate hydrolases"/>
    <property type="match status" value="2"/>
</dbReference>
<dbReference type="InterPro" id="IPR011545">
    <property type="entry name" value="DEAD/DEAH_box_helicase_dom"/>
</dbReference>
<evidence type="ECO:0000256" key="4">
    <source>
        <dbReference type="ARBA" id="ARBA00022806"/>
    </source>
</evidence>
<dbReference type="GO" id="GO:0003676">
    <property type="term" value="F:nucleic acid binding"/>
    <property type="evidence" value="ECO:0007669"/>
    <property type="project" value="InterPro"/>
</dbReference>
<keyword evidence="3 10" id="KW-0378">Hydrolase</keyword>
<dbReference type="SUPFAM" id="SSF52540">
    <property type="entry name" value="P-loop containing nucleoside triphosphate hydrolases"/>
    <property type="match status" value="1"/>
</dbReference>
<evidence type="ECO:0000256" key="5">
    <source>
        <dbReference type="ARBA" id="ARBA00022840"/>
    </source>
</evidence>
<dbReference type="SMART" id="SM00487">
    <property type="entry name" value="DEXDc"/>
    <property type="match status" value="1"/>
</dbReference>
<dbReference type="EC" id="3.6.4.13" evidence="1"/>
<evidence type="ECO:0000259" key="9">
    <source>
        <dbReference type="PROSITE" id="PS51194"/>
    </source>
</evidence>
<dbReference type="PANTHER" id="PTHR47960">
    <property type="entry name" value="DEAD-BOX ATP-DEPENDENT RNA HELICASE 50"/>
    <property type="match status" value="1"/>
</dbReference>
<evidence type="ECO:0000313" key="11">
    <source>
        <dbReference type="Proteomes" id="UP000054144"/>
    </source>
</evidence>
<evidence type="ECO:0000256" key="3">
    <source>
        <dbReference type="ARBA" id="ARBA00022801"/>
    </source>
</evidence>
<evidence type="ECO:0000256" key="1">
    <source>
        <dbReference type="ARBA" id="ARBA00012552"/>
    </source>
</evidence>
<dbReference type="Pfam" id="PF00270">
    <property type="entry name" value="DEAD"/>
    <property type="match status" value="1"/>
</dbReference>
<keyword evidence="5" id="KW-0067">ATP-binding</keyword>
<keyword evidence="11" id="KW-1185">Reference proteome</keyword>
<feature type="compositionally biased region" description="Basic and acidic residues" evidence="7">
    <location>
        <begin position="184"/>
        <end position="202"/>
    </location>
</feature>